<keyword evidence="4 5" id="KW-0472">Membrane</keyword>
<gene>
    <name evidence="7" type="ORF">CC78DRAFT_415480</name>
</gene>
<dbReference type="GO" id="GO:0012505">
    <property type="term" value="C:endomembrane system"/>
    <property type="evidence" value="ECO:0007669"/>
    <property type="project" value="UniProtKB-SubCell"/>
</dbReference>
<proteinExistence type="predicted"/>
<protein>
    <recommendedName>
        <fullName evidence="6">DUF202 domain-containing protein</fullName>
    </recommendedName>
</protein>
<dbReference type="EMBL" id="ML986601">
    <property type="protein sequence ID" value="KAF2266045.1"/>
    <property type="molecule type" value="Genomic_DNA"/>
</dbReference>
<feature type="transmembrane region" description="Helical" evidence="5">
    <location>
        <begin position="48"/>
        <end position="69"/>
    </location>
</feature>
<evidence type="ECO:0000256" key="5">
    <source>
        <dbReference type="SAM" id="Phobius"/>
    </source>
</evidence>
<organism evidence="7 8">
    <name type="scientific">Lojkania enalia</name>
    <dbReference type="NCBI Taxonomy" id="147567"/>
    <lineage>
        <taxon>Eukaryota</taxon>
        <taxon>Fungi</taxon>
        <taxon>Dikarya</taxon>
        <taxon>Ascomycota</taxon>
        <taxon>Pezizomycotina</taxon>
        <taxon>Dothideomycetes</taxon>
        <taxon>Pleosporomycetidae</taxon>
        <taxon>Pleosporales</taxon>
        <taxon>Pleosporales incertae sedis</taxon>
        <taxon>Lojkania</taxon>
    </lineage>
</organism>
<keyword evidence="2 5" id="KW-0812">Transmembrane</keyword>
<evidence type="ECO:0000256" key="4">
    <source>
        <dbReference type="ARBA" id="ARBA00023136"/>
    </source>
</evidence>
<keyword evidence="8" id="KW-1185">Reference proteome</keyword>
<dbReference type="Proteomes" id="UP000800093">
    <property type="component" value="Unassembled WGS sequence"/>
</dbReference>
<name>A0A9P4KCG9_9PLEO</name>
<comment type="caution">
    <text evidence="7">The sequence shown here is derived from an EMBL/GenBank/DDBJ whole genome shotgun (WGS) entry which is preliminary data.</text>
</comment>
<feature type="domain" description="DUF202" evidence="6">
    <location>
        <begin position="2"/>
        <end position="73"/>
    </location>
</feature>
<keyword evidence="3 5" id="KW-1133">Transmembrane helix</keyword>
<reference evidence="8" key="1">
    <citation type="journal article" date="2020" name="Stud. Mycol.">
        <title>101 Dothideomycetes genomes: A test case for predicting lifestyles and emergence of pathogens.</title>
        <authorList>
            <person name="Haridas S."/>
            <person name="Albert R."/>
            <person name="Binder M."/>
            <person name="Bloem J."/>
            <person name="LaButti K."/>
            <person name="Salamov A."/>
            <person name="Andreopoulos B."/>
            <person name="Baker S."/>
            <person name="Barry K."/>
            <person name="Bills G."/>
            <person name="Bluhm B."/>
            <person name="Cannon C."/>
            <person name="Castanera R."/>
            <person name="Culley D."/>
            <person name="Daum C."/>
            <person name="Ezra D."/>
            <person name="Gonzalez J."/>
            <person name="Henrissat B."/>
            <person name="Kuo A."/>
            <person name="Liang C."/>
            <person name="Lipzen A."/>
            <person name="Lutzoni F."/>
            <person name="Magnuson J."/>
            <person name="Mondo S."/>
            <person name="Nolan M."/>
            <person name="Ohm R."/>
            <person name="Pangilinan J."/>
            <person name="Park H.-J."/>
            <person name="Ramirez L."/>
            <person name="Alfaro M."/>
            <person name="Sun H."/>
            <person name="Tritt A."/>
            <person name="Yoshinaga Y."/>
            <person name="Zwiers L.-H."/>
            <person name="Turgeon B."/>
            <person name="Goodwin S."/>
            <person name="Spatafora J."/>
            <person name="Crous P."/>
            <person name="Grigoriev I."/>
        </authorList>
    </citation>
    <scope>NUCLEOTIDE SEQUENCE [LARGE SCALE GENOMIC DNA]</scope>
    <source>
        <strain evidence="8">CBS 304.66</strain>
    </source>
</reference>
<comment type="subcellular location">
    <subcellularLocation>
        <location evidence="1">Endomembrane system</location>
        <topology evidence="1">Multi-pass membrane protein</topology>
    </subcellularLocation>
</comment>
<feature type="transmembrane region" description="Helical" evidence="5">
    <location>
        <begin position="81"/>
        <end position="105"/>
    </location>
</feature>
<sequence>IALERTFLGYLRTSLAFSFAGVIIAQLFRLQHSVNPSPDLGFFMLGKPLAAAFIGCSLVTLLFGAYRFWKQQDAMVRGKVFAGGWEITIIMAGSILVSTLLFFFLI</sequence>
<accession>A0A9P4KCG9</accession>
<feature type="transmembrane region" description="Helical" evidence="5">
    <location>
        <begin position="7"/>
        <end position="28"/>
    </location>
</feature>
<feature type="non-terminal residue" evidence="7">
    <location>
        <position position="1"/>
    </location>
</feature>
<dbReference type="PANTHER" id="PTHR34187:SF1">
    <property type="entry name" value="DUF202 DOMAIN-CONTAINING PROTEIN"/>
    <property type="match status" value="1"/>
</dbReference>
<dbReference type="AlphaFoldDB" id="A0A9P4KCG9"/>
<feature type="non-terminal residue" evidence="7">
    <location>
        <position position="106"/>
    </location>
</feature>
<dbReference type="InterPro" id="IPR052053">
    <property type="entry name" value="IM_YidH-like"/>
</dbReference>
<dbReference type="Pfam" id="PF02656">
    <property type="entry name" value="DUF202"/>
    <property type="match status" value="1"/>
</dbReference>
<evidence type="ECO:0000256" key="3">
    <source>
        <dbReference type="ARBA" id="ARBA00022989"/>
    </source>
</evidence>
<dbReference type="InterPro" id="IPR003807">
    <property type="entry name" value="DUF202"/>
</dbReference>
<evidence type="ECO:0000259" key="6">
    <source>
        <dbReference type="Pfam" id="PF02656"/>
    </source>
</evidence>
<dbReference type="OrthoDB" id="199599at2759"/>
<evidence type="ECO:0000313" key="7">
    <source>
        <dbReference type="EMBL" id="KAF2266045.1"/>
    </source>
</evidence>
<evidence type="ECO:0000256" key="2">
    <source>
        <dbReference type="ARBA" id="ARBA00022692"/>
    </source>
</evidence>
<evidence type="ECO:0000256" key="1">
    <source>
        <dbReference type="ARBA" id="ARBA00004127"/>
    </source>
</evidence>
<evidence type="ECO:0000313" key="8">
    <source>
        <dbReference type="Proteomes" id="UP000800093"/>
    </source>
</evidence>
<dbReference type="PANTHER" id="PTHR34187">
    <property type="entry name" value="FGR18P"/>
    <property type="match status" value="1"/>
</dbReference>